<accession>A0A2P2NA12</accession>
<dbReference type="AlphaFoldDB" id="A0A2P2NA12"/>
<sequence length="22" mass="2827">MYRSIYIDHHKTSLYRLHEINH</sequence>
<proteinExistence type="predicted"/>
<reference evidence="1" key="1">
    <citation type="submission" date="2018-02" db="EMBL/GenBank/DDBJ databases">
        <title>Rhizophora mucronata_Transcriptome.</title>
        <authorList>
            <person name="Meera S.P."/>
            <person name="Sreeshan A."/>
            <person name="Augustine A."/>
        </authorList>
    </citation>
    <scope>NUCLEOTIDE SEQUENCE</scope>
    <source>
        <tissue evidence="1">Leaf</tissue>
    </source>
</reference>
<organism evidence="1">
    <name type="scientific">Rhizophora mucronata</name>
    <name type="common">Asiatic mangrove</name>
    <dbReference type="NCBI Taxonomy" id="61149"/>
    <lineage>
        <taxon>Eukaryota</taxon>
        <taxon>Viridiplantae</taxon>
        <taxon>Streptophyta</taxon>
        <taxon>Embryophyta</taxon>
        <taxon>Tracheophyta</taxon>
        <taxon>Spermatophyta</taxon>
        <taxon>Magnoliopsida</taxon>
        <taxon>eudicotyledons</taxon>
        <taxon>Gunneridae</taxon>
        <taxon>Pentapetalae</taxon>
        <taxon>rosids</taxon>
        <taxon>fabids</taxon>
        <taxon>Malpighiales</taxon>
        <taxon>Rhizophoraceae</taxon>
        <taxon>Rhizophora</taxon>
    </lineage>
</organism>
<name>A0A2P2NA12_RHIMU</name>
<protein>
    <submittedName>
        <fullName evidence="1">Uncharacterized protein</fullName>
    </submittedName>
</protein>
<evidence type="ECO:0000313" key="1">
    <source>
        <dbReference type="EMBL" id="MBX39314.1"/>
    </source>
</evidence>
<dbReference type="EMBL" id="GGEC01058830">
    <property type="protein sequence ID" value="MBX39314.1"/>
    <property type="molecule type" value="Transcribed_RNA"/>
</dbReference>